<feature type="transmembrane region" description="Helical" evidence="1">
    <location>
        <begin position="130"/>
        <end position="150"/>
    </location>
</feature>
<feature type="transmembrane region" description="Helical" evidence="1">
    <location>
        <begin position="105"/>
        <end position="123"/>
    </location>
</feature>
<protein>
    <submittedName>
        <fullName evidence="2">Uncharacterized protein</fullName>
    </submittedName>
</protein>
<accession>A0AAT9G4T3</accession>
<feature type="transmembrane region" description="Helical" evidence="1">
    <location>
        <begin position="78"/>
        <end position="99"/>
    </location>
</feature>
<gene>
    <name evidence="2" type="ORF">ACHINZ_4140</name>
</gene>
<organism evidence="2">
    <name type="scientific">Candidatus Aschnera chinzeii</name>
    <dbReference type="NCBI Taxonomy" id="1485666"/>
    <lineage>
        <taxon>Bacteria</taxon>
        <taxon>Pseudomonadati</taxon>
        <taxon>Pseudomonadota</taxon>
        <taxon>Gammaproteobacteria</taxon>
        <taxon>Enterobacterales</taxon>
        <taxon>Enterobacteriaceae</taxon>
        <taxon>Candidatus Aschnera</taxon>
    </lineage>
</organism>
<feature type="transmembrane region" description="Helical" evidence="1">
    <location>
        <begin position="55"/>
        <end position="71"/>
    </location>
</feature>
<evidence type="ECO:0000256" key="1">
    <source>
        <dbReference type="SAM" id="Phobius"/>
    </source>
</evidence>
<dbReference type="EMBL" id="AP028961">
    <property type="protein sequence ID" value="BET44742.1"/>
    <property type="molecule type" value="Genomic_DNA"/>
</dbReference>
<reference evidence="2" key="2">
    <citation type="submission" date="2023-10" db="EMBL/GenBank/DDBJ databases">
        <authorList>
            <person name="Koga R."/>
            <person name="Fukatsu T."/>
        </authorList>
    </citation>
    <scope>NUCLEOTIDE SEQUENCE</scope>
    <source>
        <strain evidence="2">Kw-01</strain>
    </source>
</reference>
<feature type="transmembrane region" description="Helical" evidence="1">
    <location>
        <begin position="12"/>
        <end position="30"/>
    </location>
</feature>
<name>A0AAT9G4T3_9ENTR</name>
<reference evidence="2" key="1">
    <citation type="journal article" date="2023" name="Front. Microbiol.">
        <title>Genome analysis of Candidatus Aschnera chinzeii, the bacterial endosymbiont of the blood-sucking bat fly Penicillidia jenynsii (Insecta: Diptera: Nycteribiidae).</title>
        <authorList>
            <person name="Koga R."/>
            <person name="Moriyama M."/>
            <person name="Nozaki T."/>
            <person name="Fukatsu T."/>
        </authorList>
    </citation>
    <scope>NUCLEOTIDE SEQUENCE</scope>
    <source>
        <strain evidence="2">Kw-01</strain>
    </source>
</reference>
<sequence>MLLTYHNTHKYLFLWVLIYNILWIYVTYTLDPTVPYDAIEAINWGMNCEWGSSKNPWFVGVLMWFAIYFNLSYSFYWYLIHFIGVAIGMIGVWFLSFLLTKNHELSWLALLMLNLSGIINIDIIPYNDNYILVALWPWILFFFYKLFIVIKNSGYHLP</sequence>
<keyword evidence="1" id="KW-0472">Membrane</keyword>
<evidence type="ECO:0000313" key="2">
    <source>
        <dbReference type="EMBL" id="BET44742.1"/>
    </source>
</evidence>
<proteinExistence type="predicted"/>
<keyword evidence="1" id="KW-1133">Transmembrane helix</keyword>
<keyword evidence="1" id="KW-0812">Transmembrane</keyword>
<dbReference type="AlphaFoldDB" id="A0AAT9G4T3"/>